<evidence type="ECO:0000256" key="1">
    <source>
        <dbReference type="ARBA" id="ARBA00022553"/>
    </source>
</evidence>
<proteinExistence type="predicted"/>
<evidence type="ECO:0000256" key="2">
    <source>
        <dbReference type="ARBA" id="ARBA00023012"/>
    </source>
</evidence>
<reference evidence="5" key="1">
    <citation type="submission" date="2021-01" db="EMBL/GenBank/DDBJ databases">
        <authorList>
            <person name="Corre E."/>
            <person name="Pelletier E."/>
            <person name="Niang G."/>
            <person name="Scheremetjew M."/>
            <person name="Finn R."/>
            <person name="Kale V."/>
            <person name="Holt S."/>
            <person name="Cochrane G."/>
            <person name="Meng A."/>
            <person name="Brown T."/>
            <person name="Cohen L."/>
        </authorList>
    </citation>
    <scope>NUCLEOTIDE SEQUENCE</scope>
    <source>
        <strain evidence="5">Ras09</strain>
    </source>
</reference>
<evidence type="ECO:0000256" key="3">
    <source>
        <dbReference type="PROSITE-ProRule" id="PRU00169"/>
    </source>
</evidence>
<dbReference type="Gene3D" id="3.40.50.2300">
    <property type="match status" value="1"/>
</dbReference>
<dbReference type="PANTHER" id="PTHR45339">
    <property type="entry name" value="HYBRID SIGNAL TRANSDUCTION HISTIDINE KINASE J"/>
    <property type="match status" value="1"/>
</dbReference>
<dbReference type="AlphaFoldDB" id="A0A7S3FUJ6"/>
<evidence type="ECO:0000313" key="5">
    <source>
        <dbReference type="EMBL" id="CAE0230218.1"/>
    </source>
</evidence>
<name>A0A7S3FUJ6_9SPIT</name>
<dbReference type="GO" id="GO:0000160">
    <property type="term" value="P:phosphorelay signal transduction system"/>
    <property type="evidence" value="ECO:0007669"/>
    <property type="project" value="UniProtKB-KW"/>
</dbReference>
<feature type="modified residue" description="4-aspartylphosphate" evidence="3">
    <location>
        <position position="30"/>
    </location>
</feature>
<dbReference type="EMBL" id="HBIA01003802">
    <property type="protein sequence ID" value="CAE0230218.1"/>
    <property type="molecule type" value="Transcribed_RNA"/>
</dbReference>
<keyword evidence="2" id="KW-0902">Two-component regulatory system</keyword>
<dbReference type="PANTHER" id="PTHR45339:SF1">
    <property type="entry name" value="HYBRID SIGNAL TRANSDUCTION HISTIDINE KINASE J"/>
    <property type="match status" value="1"/>
</dbReference>
<dbReference type="InterPro" id="IPR011006">
    <property type="entry name" value="CheY-like_superfamily"/>
</dbReference>
<feature type="domain" description="Response regulatory" evidence="4">
    <location>
        <begin position="1"/>
        <end position="100"/>
    </location>
</feature>
<sequence length="108" mass="12395">MDGRDALHKVMRNVQENEGRKCDYVLILMDCNMPVMDGYEATSRIRQFLFDNALPQPLVSAVTGHSEQSYVDRAFEAGMNLVLSKPVSHEHLDFLLSKLEFPRLLQQQ</sequence>
<accession>A0A7S3FUJ6</accession>
<organism evidence="5">
    <name type="scientific">Strombidium rassoulzadegani</name>
    <dbReference type="NCBI Taxonomy" id="1082188"/>
    <lineage>
        <taxon>Eukaryota</taxon>
        <taxon>Sar</taxon>
        <taxon>Alveolata</taxon>
        <taxon>Ciliophora</taxon>
        <taxon>Intramacronucleata</taxon>
        <taxon>Spirotrichea</taxon>
        <taxon>Oligotrichia</taxon>
        <taxon>Strombidiidae</taxon>
        <taxon>Strombidium</taxon>
    </lineage>
</organism>
<dbReference type="PROSITE" id="PS50110">
    <property type="entry name" value="RESPONSE_REGULATORY"/>
    <property type="match status" value="1"/>
</dbReference>
<gene>
    <name evidence="5" type="ORF">SRAS04492_LOCUS2005</name>
</gene>
<evidence type="ECO:0000259" key="4">
    <source>
        <dbReference type="PROSITE" id="PS50110"/>
    </source>
</evidence>
<dbReference type="CDD" id="cd17546">
    <property type="entry name" value="REC_hyHK_CKI1_RcsC-like"/>
    <property type="match status" value="1"/>
</dbReference>
<keyword evidence="1 3" id="KW-0597">Phosphoprotein</keyword>
<protein>
    <recommendedName>
        <fullName evidence="4">Response regulatory domain-containing protein</fullName>
    </recommendedName>
</protein>
<dbReference type="InterPro" id="IPR001789">
    <property type="entry name" value="Sig_transdc_resp-reg_receiver"/>
</dbReference>
<dbReference type="SUPFAM" id="SSF52172">
    <property type="entry name" value="CheY-like"/>
    <property type="match status" value="1"/>
</dbReference>
<dbReference type="Pfam" id="PF00072">
    <property type="entry name" value="Response_reg"/>
    <property type="match status" value="1"/>
</dbReference>